<reference evidence="2" key="1">
    <citation type="journal article" date="2019" name="Int. J. Syst. Evol. Microbiol.">
        <title>The Global Catalogue of Microorganisms (GCM) 10K type strain sequencing project: providing services to taxonomists for standard genome sequencing and annotation.</title>
        <authorList>
            <consortium name="The Broad Institute Genomics Platform"/>
            <consortium name="The Broad Institute Genome Sequencing Center for Infectious Disease"/>
            <person name="Wu L."/>
            <person name="Ma J."/>
        </authorList>
    </citation>
    <scope>NUCLEOTIDE SEQUENCE [LARGE SCALE GENOMIC DNA]</scope>
    <source>
        <strain evidence="2">KCTC 33522</strain>
    </source>
</reference>
<sequence>MVDFIGFNADTPCVELQFTRFDGSQFRKVCYDTSEIDFWMDQYNAQEGIFKDTCRSVARVQQELQQIKSEISEQLALIAQDKKDEKEKEYAKRFKQAWNCSYTA</sequence>
<accession>A0ABW5XX09</accession>
<name>A0ABW5XX09_9BACL</name>
<dbReference type="Proteomes" id="UP001597568">
    <property type="component" value="Unassembled WGS sequence"/>
</dbReference>
<evidence type="ECO:0000313" key="2">
    <source>
        <dbReference type="Proteomes" id="UP001597568"/>
    </source>
</evidence>
<comment type="caution">
    <text evidence="1">The sequence shown here is derived from an EMBL/GenBank/DDBJ whole genome shotgun (WGS) entry which is preliminary data.</text>
</comment>
<proteinExistence type="predicted"/>
<keyword evidence="2" id="KW-1185">Reference proteome</keyword>
<evidence type="ECO:0000313" key="1">
    <source>
        <dbReference type="EMBL" id="MFD2867505.1"/>
    </source>
</evidence>
<protein>
    <submittedName>
        <fullName evidence="1">Uncharacterized protein</fullName>
    </submittedName>
</protein>
<dbReference type="RefSeq" id="WP_139992864.1">
    <property type="nucleotide sequence ID" value="NZ_JBHUOR010000018.1"/>
</dbReference>
<gene>
    <name evidence="1" type="ORF">ACFSY7_03175</name>
</gene>
<dbReference type="EMBL" id="JBHUOR010000018">
    <property type="protein sequence ID" value="MFD2867505.1"/>
    <property type="molecule type" value="Genomic_DNA"/>
</dbReference>
<organism evidence="1 2">
    <name type="scientific">Kurthia populi</name>
    <dbReference type="NCBI Taxonomy" id="1562132"/>
    <lineage>
        <taxon>Bacteria</taxon>
        <taxon>Bacillati</taxon>
        <taxon>Bacillota</taxon>
        <taxon>Bacilli</taxon>
        <taxon>Bacillales</taxon>
        <taxon>Caryophanaceae</taxon>
        <taxon>Kurthia</taxon>
    </lineage>
</organism>